<accession>A0A6A4WTB5</accession>
<proteinExistence type="predicted"/>
<name>A0A6A4WTB5_AMPAM</name>
<evidence type="ECO:0000256" key="2">
    <source>
        <dbReference type="SAM" id="SignalP"/>
    </source>
</evidence>
<dbReference type="AlphaFoldDB" id="A0A6A4WTB5"/>
<sequence>MEPKVVLALVLLTISTTRAFYLDPFGFGGGFGGFGGFGGGYGGFGFGAPLVAPVPVHHHTVQPIIQPIIIQPPEEEEEPPPKVEVHVHGEPPPPEPHPPEPPPIQVIHV</sequence>
<organism evidence="4 5">
    <name type="scientific">Amphibalanus amphitrite</name>
    <name type="common">Striped barnacle</name>
    <name type="synonym">Balanus amphitrite</name>
    <dbReference type="NCBI Taxonomy" id="1232801"/>
    <lineage>
        <taxon>Eukaryota</taxon>
        <taxon>Metazoa</taxon>
        <taxon>Ecdysozoa</taxon>
        <taxon>Arthropoda</taxon>
        <taxon>Crustacea</taxon>
        <taxon>Multicrustacea</taxon>
        <taxon>Cirripedia</taxon>
        <taxon>Thoracica</taxon>
        <taxon>Thoracicalcarea</taxon>
        <taxon>Balanomorpha</taxon>
        <taxon>Balanoidea</taxon>
        <taxon>Balanidae</taxon>
        <taxon>Amphibalaninae</taxon>
        <taxon>Amphibalanus</taxon>
    </lineage>
</organism>
<evidence type="ECO:0000256" key="1">
    <source>
        <dbReference type="SAM" id="MobiDB-lite"/>
    </source>
</evidence>
<reference evidence="4 5" key="1">
    <citation type="submission" date="2019-07" db="EMBL/GenBank/DDBJ databases">
        <title>Draft genome assembly of a fouling barnacle, Amphibalanus amphitrite (Darwin, 1854): The first reference genome for Thecostraca.</title>
        <authorList>
            <person name="Kim W."/>
        </authorList>
    </citation>
    <scope>NUCLEOTIDE SEQUENCE [LARGE SCALE GENOMIC DNA]</scope>
    <source>
        <strain evidence="4">SNU_AA5</strain>
        <tissue evidence="4">Soma without cirri and trophi</tissue>
    </source>
</reference>
<comment type="caution">
    <text evidence="4">The sequence shown here is derived from an EMBL/GenBank/DDBJ whole genome shotgun (WGS) entry which is preliminary data.</text>
</comment>
<feature type="compositionally biased region" description="Basic and acidic residues" evidence="1">
    <location>
        <begin position="79"/>
        <end position="89"/>
    </location>
</feature>
<keyword evidence="5" id="KW-1185">Reference proteome</keyword>
<evidence type="ECO:0000313" key="4">
    <source>
        <dbReference type="EMBL" id="KAF0307074.1"/>
    </source>
</evidence>
<keyword evidence="2" id="KW-0732">Signal</keyword>
<evidence type="ECO:0000313" key="3">
    <source>
        <dbReference type="EMBL" id="KAF0293039.1"/>
    </source>
</evidence>
<feature type="compositionally biased region" description="Pro residues" evidence="1">
    <location>
        <begin position="90"/>
        <end position="109"/>
    </location>
</feature>
<gene>
    <name evidence="3" type="ORF">FJT64_000972</name>
    <name evidence="4" type="ORF">FJT64_021527</name>
</gene>
<feature type="region of interest" description="Disordered" evidence="1">
    <location>
        <begin position="70"/>
        <end position="109"/>
    </location>
</feature>
<feature type="chain" id="PRO_5033526088" evidence="2">
    <location>
        <begin position="20"/>
        <end position="109"/>
    </location>
</feature>
<feature type="signal peptide" evidence="2">
    <location>
        <begin position="1"/>
        <end position="19"/>
    </location>
</feature>
<evidence type="ECO:0000313" key="5">
    <source>
        <dbReference type="Proteomes" id="UP000440578"/>
    </source>
</evidence>
<dbReference type="EMBL" id="VIIS01000607">
    <property type="protein sequence ID" value="KAF0307074.1"/>
    <property type="molecule type" value="Genomic_DNA"/>
</dbReference>
<dbReference type="EMBL" id="VIIS01001775">
    <property type="protein sequence ID" value="KAF0293039.1"/>
    <property type="molecule type" value="Genomic_DNA"/>
</dbReference>
<dbReference type="Proteomes" id="UP000440578">
    <property type="component" value="Unassembled WGS sequence"/>
</dbReference>
<protein>
    <submittedName>
        <fullName evidence="4">Uncharacterized protein</fullName>
    </submittedName>
</protein>